<keyword evidence="3" id="KW-1185">Reference proteome</keyword>
<evidence type="ECO:0000313" key="3">
    <source>
        <dbReference type="Proteomes" id="UP000672032"/>
    </source>
</evidence>
<dbReference type="SUPFAM" id="SSF53098">
    <property type="entry name" value="Ribonuclease H-like"/>
    <property type="match status" value="1"/>
</dbReference>
<name>A0A8A3P1Y6_9HELO</name>
<dbReference type="GO" id="GO:0003676">
    <property type="term" value="F:nucleic acid binding"/>
    <property type="evidence" value="ECO:0007669"/>
    <property type="project" value="InterPro"/>
</dbReference>
<dbReference type="Pfam" id="PF02171">
    <property type="entry name" value="Piwi"/>
    <property type="match status" value="1"/>
</dbReference>
<dbReference type="InterPro" id="IPR036397">
    <property type="entry name" value="RNaseH_sf"/>
</dbReference>
<dbReference type="Gene3D" id="3.30.420.10">
    <property type="entry name" value="Ribonuclease H-like superfamily/Ribonuclease H"/>
    <property type="match status" value="1"/>
</dbReference>
<gene>
    <name evidence="2" type="ORF">DSL72_001412</name>
</gene>
<dbReference type="InterPro" id="IPR012337">
    <property type="entry name" value="RNaseH-like_sf"/>
</dbReference>
<dbReference type="EMBL" id="CP063406">
    <property type="protein sequence ID" value="QSZ31843.1"/>
    <property type="molecule type" value="Genomic_DNA"/>
</dbReference>
<dbReference type="InterPro" id="IPR003165">
    <property type="entry name" value="Piwi"/>
</dbReference>
<reference evidence="2" key="1">
    <citation type="submission" date="2020-10" db="EMBL/GenBank/DDBJ databases">
        <title>Genome Sequence of Monilinia vaccinii-corymbosi Sheds Light on Mummy Berry Disease Infection of Blueberry and Mating Type.</title>
        <authorList>
            <person name="Yow A.G."/>
            <person name="Zhang Y."/>
            <person name="Bansal K."/>
            <person name="Eacker S.M."/>
            <person name="Sullivan S."/>
            <person name="Liachko I."/>
            <person name="Cubeta M.A."/>
            <person name="Rollins J.A."/>
            <person name="Ashrafi H."/>
        </authorList>
    </citation>
    <scope>NUCLEOTIDE SEQUENCE</scope>
    <source>
        <strain evidence="2">RL-1</strain>
    </source>
</reference>
<protein>
    <recommendedName>
        <fullName evidence="1">Piwi domain-containing protein</fullName>
    </recommendedName>
</protein>
<dbReference type="PANTHER" id="PTHR22891">
    <property type="entry name" value="EUKARYOTIC TRANSLATION INITIATION FACTOR 2C"/>
    <property type="match status" value="1"/>
</dbReference>
<organism evidence="2 3">
    <name type="scientific">Monilinia vaccinii-corymbosi</name>
    <dbReference type="NCBI Taxonomy" id="61207"/>
    <lineage>
        <taxon>Eukaryota</taxon>
        <taxon>Fungi</taxon>
        <taxon>Dikarya</taxon>
        <taxon>Ascomycota</taxon>
        <taxon>Pezizomycotina</taxon>
        <taxon>Leotiomycetes</taxon>
        <taxon>Helotiales</taxon>
        <taxon>Sclerotiniaceae</taxon>
        <taxon>Monilinia</taxon>
    </lineage>
</organism>
<sequence>MPGSTSAPMLQFNSLGNNPVVTPIKAAWRLNSKFLESRLSKTQPNRLAILWLCNRLPGDNFELLKETLNALDTSGSQSPSIDTDVVTPIQFSFSLQSHDSPLGTARGSHYVVLEDGQRFRENPLKLHGITHNICNVSAPATQALRVCTPARFADILCHRLRCYLRPSLDHRDTYKPANTTNQAAEGFDSDGDYSQMYDNTHKNPWYETMNDFILKF</sequence>
<dbReference type="OrthoDB" id="10252740at2759"/>
<dbReference type="Proteomes" id="UP000672032">
    <property type="component" value="Chromosome 2"/>
</dbReference>
<evidence type="ECO:0000259" key="1">
    <source>
        <dbReference type="Pfam" id="PF02171"/>
    </source>
</evidence>
<proteinExistence type="predicted"/>
<feature type="domain" description="Piwi" evidence="1">
    <location>
        <begin position="81"/>
        <end position="164"/>
    </location>
</feature>
<accession>A0A8A3P1Y6</accession>
<dbReference type="AlphaFoldDB" id="A0A8A3P1Y6"/>
<evidence type="ECO:0000313" key="2">
    <source>
        <dbReference type="EMBL" id="QSZ31843.1"/>
    </source>
</evidence>